<dbReference type="PANTHER" id="PTHR36221">
    <property type="entry name" value="DUF742 DOMAIN-CONTAINING PROTEIN"/>
    <property type="match status" value="1"/>
</dbReference>
<dbReference type="Pfam" id="PF05331">
    <property type="entry name" value="DUF742"/>
    <property type="match status" value="1"/>
</dbReference>
<accession>A0ABV3FY22</accession>
<sequence length="126" mass="13896">MNDDQRESWYDDDAGPVVRLYAITRGRSKNARPDVDMLTLVVNASAGMRPRRSDPEYAEILRLSRTALSVAEVAAHLNLPLTATKILVGDLIDDGYLEHRSPDPAPEAAARNQSLLRAVMRGIEAL</sequence>
<protein>
    <submittedName>
        <fullName evidence="1">DUF742 domain-containing protein</fullName>
    </submittedName>
</protein>
<proteinExistence type="predicted"/>
<reference evidence="1 2" key="1">
    <citation type="submission" date="2024-06" db="EMBL/GenBank/DDBJ databases">
        <title>The Natural Products Discovery Center: Release of the First 8490 Sequenced Strains for Exploring Actinobacteria Biosynthetic Diversity.</title>
        <authorList>
            <person name="Kalkreuter E."/>
            <person name="Kautsar S.A."/>
            <person name="Yang D."/>
            <person name="Bader C.D."/>
            <person name="Teijaro C.N."/>
            <person name="Fluegel L."/>
            <person name="Davis C.M."/>
            <person name="Simpson J.R."/>
            <person name="Lauterbach L."/>
            <person name="Steele A.D."/>
            <person name="Gui C."/>
            <person name="Meng S."/>
            <person name="Li G."/>
            <person name="Viehrig K."/>
            <person name="Ye F."/>
            <person name="Su P."/>
            <person name="Kiefer A.F."/>
            <person name="Nichols A."/>
            <person name="Cepeda A.J."/>
            <person name="Yan W."/>
            <person name="Fan B."/>
            <person name="Jiang Y."/>
            <person name="Adhikari A."/>
            <person name="Zheng C.-J."/>
            <person name="Schuster L."/>
            <person name="Cowan T.M."/>
            <person name="Smanski M.J."/>
            <person name="Chevrette M.G."/>
            <person name="De Carvalho L.P.S."/>
            <person name="Shen B."/>
        </authorList>
    </citation>
    <scope>NUCLEOTIDE SEQUENCE [LARGE SCALE GENOMIC DNA]</scope>
    <source>
        <strain evidence="1 2">NPDC050403</strain>
    </source>
</reference>
<dbReference type="InterPro" id="IPR007995">
    <property type="entry name" value="DUF742"/>
</dbReference>
<name>A0ABV3FY22_9NOCA</name>
<dbReference type="PANTHER" id="PTHR36221:SF1">
    <property type="entry name" value="DUF742 DOMAIN-CONTAINING PROTEIN"/>
    <property type="match status" value="1"/>
</dbReference>
<dbReference type="Proteomes" id="UP001551695">
    <property type="component" value="Unassembled WGS sequence"/>
</dbReference>
<organism evidence="1 2">
    <name type="scientific">Nocardia aurea</name>
    <dbReference type="NCBI Taxonomy" id="2144174"/>
    <lineage>
        <taxon>Bacteria</taxon>
        <taxon>Bacillati</taxon>
        <taxon>Actinomycetota</taxon>
        <taxon>Actinomycetes</taxon>
        <taxon>Mycobacteriales</taxon>
        <taxon>Nocardiaceae</taxon>
        <taxon>Nocardia</taxon>
    </lineage>
</organism>
<evidence type="ECO:0000313" key="1">
    <source>
        <dbReference type="EMBL" id="MEV0710334.1"/>
    </source>
</evidence>
<dbReference type="RefSeq" id="WP_355085737.1">
    <property type="nucleotide sequence ID" value="NZ_JBEXKW010000018.1"/>
</dbReference>
<gene>
    <name evidence="1" type="ORF">AB0I48_22450</name>
</gene>
<keyword evidence="2" id="KW-1185">Reference proteome</keyword>
<dbReference type="EMBL" id="JBFAKC010000010">
    <property type="protein sequence ID" value="MEV0710334.1"/>
    <property type="molecule type" value="Genomic_DNA"/>
</dbReference>
<evidence type="ECO:0000313" key="2">
    <source>
        <dbReference type="Proteomes" id="UP001551695"/>
    </source>
</evidence>
<comment type="caution">
    <text evidence="1">The sequence shown here is derived from an EMBL/GenBank/DDBJ whole genome shotgun (WGS) entry which is preliminary data.</text>
</comment>